<keyword evidence="2" id="KW-0378">Hydrolase</keyword>
<gene>
    <name evidence="2" type="ORF">DFR68_105311</name>
</gene>
<keyword evidence="2" id="KW-0645">Protease</keyword>
<protein>
    <submittedName>
        <fullName evidence="2">D-alanyl-D-alanine carboxypeptidase-like protein</fullName>
    </submittedName>
</protein>
<organism evidence="2 3">
    <name type="scientific">Nocardia mexicana</name>
    <dbReference type="NCBI Taxonomy" id="279262"/>
    <lineage>
        <taxon>Bacteria</taxon>
        <taxon>Bacillati</taxon>
        <taxon>Actinomycetota</taxon>
        <taxon>Actinomycetes</taxon>
        <taxon>Mycobacteriales</taxon>
        <taxon>Nocardiaceae</taxon>
        <taxon>Nocardia</taxon>
    </lineage>
</organism>
<dbReference type="InterPro" id="IPR052179">
    <property type="entry name" value="DD-CPase-like"/>
</dbReference>
<dbReference type="EMBL" id="QQAZ01000005">
    <property type="protein sequence ID" value="RDI50834.1"/>
    <property type="molecule type" value="Genomic_DNA"/>
</dbReference>
<name>A0A370H4I6_9NOCA</name>
<dbReference type="Gene3D" id="3.30.1380.10">
    <property type="match status" value="1"/>
</dbReference>
<proteinExistence type="predicted"/>
<sequence length="161" mass="17143">MLRGVAGSVLVVGIGVGGWGVLPGAYAAPAASESATGTGGLDPMLATAYTLAEREAHEQGVPLWVTSGYRTHEQQQELWEDGLVTYGGPDAARRWVLPPEESTHVQGKAVDVGPEEGARWLEANGSRWGLCRTFDNEYWHFELATAPGGECPPRIADASVR</sequence>
<dbReference type="InterPro" id="IPR003709">
    <property type="entry name" value="VanY-like_core_dom"/>
</dbReference>
<dbReference type="PANTHER" id="PTHR34385">
    <property type="entry name" value="D-ALANYL-D-ALANINE CARBOXYPEPTIDASE"/>
    <property type="match status" value="1"/>
</dbReference>
<keyword evidence="2" id="KW-0121">Carboxypeptidase</keyword>
<keyword evidence="3" id="KW-1185">Reference proteome</keyword>
<evidence type="ECO:0000259" key="1">
    <source>
        <dbReference type="Pfam" id="PF02557"/>
    </source>
</evidence>
<dbReference type="CDD" id="cd14846">
    <property type="entry name" value="Peptidase_M15_like"/>
    <property type="match status" value="1"/>
</dbReference>
<dbReference type="OrthoDB" id="3293184at2"/>
<dbReference type="PANTHER" id="PTHR34385:SF1">
    <property type="entry name" value="PEPTIDOGLYCAN L-ALANYL-D-GLUTAMATE ENDOPEPTIDASE CWLK"/>
    <property type="match status" value="1"/>
</dbReference>
<dbReference type="STRING" id="1210089.GCA_001613165_02474"/>
<dbReference type="Proteomes" id="UP000255355">
    <property type="component" value="Unassembled WGS sequence"/>
</dbReference>
<dbReference type="RefSeq" id="WP_084519474.1">
    <property type="nucleotide sequence ID" value="NZ_QQAZ01000005.1"/>
</dbReference>
<evidence type="ECO:0000313" key="2">
    <source>
        <dbReference type="EMBL" id="RDI50834.1"/>
    </source>
</evidence>
<dbReference type="Pfam" id="PF02557">
    <property type="entry name" value="VanY"/>
    <property type="match status" value="1"/>
</dbReference>
<accession>A0A370H4I6</accession>
<evidence type="ECO:0000313" key="3">
    <source>
        <dbReference type="Proteomes" id="UP000255355"/>
    </source>
</evidence>
<reference evidence="2 3" key="1">
    <citation type="submission" date="2018-07" db="EMBL/GenBank/DDBJ databases">
        <title>Genomic Encyclopedia of Type Strains, Phase IV (KMG-IV): sequencing the most valuable type-strain genomes for metagenomic binning, comparative biology and taxonomic classification.</title>
        <authorList>
            <person name="Goeker M."/>
        </authorList>
    </citation>
    <scope>NUCLEOTIDE SEQUENCE [LARGE SCALE GENOMIC DNA]</scope>
    <source>
        <strain evidence="2 3">DSM 44952</strain>
    </source>
</reference>
<dbReference type="InterPro" id="IPR009045">
    <property type="entry name" value="Zn_M74/Hedgehog-like"/>
</dbReference>
<dbReference type="GO" id="GO:0004180">
    <property type="term" value="F:carboxypeptidase activity"/>
    <property type="evidence" value="ECO:0007669"/>
    <property type="project" value="UniProtKB-KW"/>
</dbReference>
<feature type="domain" description="D-alanyl-D-alanine carboxypeptidase-like core" evidence="1">
    <location>
        <begin position="42"/>
        <end position="127"/>
    </location>
</feature>
<dbReference type="SUPFAM" id="SSF55166">
    <property type="entry name" value="Hedgehog/DD-peptidase"/>
    <property type="match status" value="1"/>
</dbReference>
<comment type="caution">
    <text evidence="2">The sequence shown here is derived from an EMBL/GenBank/DDBJ whole genome shotgun (WGS) entry which is preliminary data.</text>
</comment>
<dbReference type="GO" id="GO:0006508">
    <property type="term" value="P:proteolysis"/>
    <property type="evidence" value="ECO:0007669"/>
    <property type="project" value="InterPro"/>
</dbReference>
<dbReference type="AlphaFoldDB" id="A0A370H4I6"/>